<reference evidence="3" key="2">
    <citation type="submission" date="2010-04" db="EMBL/GenBank/DDBJ databases">
        <authorList>
            <person name="Buell R."/>
            <person name="Hamilton J."/>
            <person name="Hostetler J."/>
        </authorList>
    </citation>
    <scope>NUCLEOTIDE SEQUENCE [LARGE SCALE GENOMIC DNA]</scope>
    <source>
        <strain evidence="3">DAOM:BR144</strain>
    </source>
</reference>
<sequence>MYYRKLERLANLRSDMAQFETTLQTILAARSSGASHEHALVPNIARDLIMTRMAKIERVLETLERENNTLQQILFQHEQELNRIQQSLQRLEQVNIASLSGNIKIKHLSRVECFELRNRSLDDVCAFERSKYQLASGGKVCGWDNLQLVQDNVLKFYMEKRVPSFRADQMAALSWSVVRDPERFKSLHSNAVGMKCHTVQCIDDDNIVRFHEHLMMNSNNECLTVKTIVFLSRLQTASGYLILLRSMDPTAMVVEDLSLDECLGSVLWNDHFFWLEYTSDTPELCRCTFAGLASMVGANAYARMIELMQIAVRWEAMTIGAARLLPLED</sequence>
<organism evidence="2 3">
    <name type="scientific">Globisporangium ultimum (strain ATCC 200006 / CBS 805.95 / DAOM BR144)</name>
    <name type="common">Pythium ultimum</name>
    <dbReference type="NCBI Taxonomy" id="431595"/>
    <lineage>
        <taxon>Eukaryota</taxon>
        <taxon>Sar</taxon>
        <taxon>Stramenopiles</taxon>
        <taxon>Oomycota</taxon>
        <taxon>Peronosporomycetes</taxon>
        <taxon>Pythiales</taxon>
        <taxon>Pythiaceae</taxon>
        <taxon>Globisporangium</taxon>
    </lineage>
</organism>
<accession>K3WNQ4</accession>
<evidence type="ECO:0000313" key="2">
    <source>
        <dbReference type="EnsemblProtists" id="PYU1_T006596"/>
    </source>
</evidence>
<evidence type="ECO:0000256" key="1">
    <source>
        <dbReference type="SAM" id="Coils"/>
    </source>
</evidence>
<dbReference type="InParanoid" id="K3WNQ4"/>
<dbReference type="AlphaFoldDB" id="K3WNQ4"/>
<evidence type="ECO:0000313" key="3">
    <source>
        <dbReference type="Proteomes" id="UP000019132"/>
    </source>
</evidence>
<dbReference type="HOGENOM" id="CLU_034610_2_0_1"/>
<dbReference type="EMBL" id="GL376635">
    <property type="status" value="NOT_ANNOTATED_CDS"/>
    <property type="molecule type" value="Genomic_DNA"/>
</dbReference>
<reference evidence="3" key="1">
    <citation type="journal article" date="2010" name="Genome Biol.">
        <title>Genome sequence of the necrotrophic plant pathogen Pythium ultimum reveals original pathogenicity mechanisms and effector repertoire.</title>
        <authorList>
            <person name="Levesque C.A."/>
            <person name="Brouwer H."/>
            <person name="Cano L."/>
            <person name="Hamilton J.P."/>
            <person name="Holt C."/>
            <person name="Huitema E."/>
            <person name="Raffaele S."/>
            <person name="Robideau G.P."/>
            <person name="Thines M."/>
            <person name="Win J."/>
            <person name="Zerillo M.M."/>
            <person name="Beakes G.W."/>
            <person name="Boore J.L."/>
            <person name="Busam D."/>
            <person name="Dumas B."/>
            <person name="Ferriera S."/>
            <person name="Fuerstenberg S.I."/>
            <person name="Gachon C.M."/>
            <person name="Gaulin E."/>
            <person name="Govers F."/>
            <person name="Grenville-Briggs L."/>
            <person name="Horner N."/>
            <person name="Hostetler J."/>
            <person name="Jiang R.H."/>
            <person name="Johnson J."/>
            <person name="Krajaejun T."/>
            <person name="Lin H."/>
            <person name="Meijer H.J."/>
            <person name="Moore B."/>
            <person name="Morris P."/>
            <person name="Phuntmart V."/>
            <person name="Puiu D."/>
            <person name="Shetty J."/>
            <person name="Stajich J.E."/>
            <person name="Tripathy S."/>
            <person name="Wawra S."/>
            <person name="van West P."/>
            <person name="Whitty B.R."/>
            <person name="Coutinho P.M."/>
            <person name="Henrissat B."/>
            <person name="Martin F."/>
            <person name="Thomas P.D."/>
            <person name="Tyler B.M."/>
            <person name="De Vries R.P."/>
            <person name="Kamoun S."/>
            <person name="Yandell M."/>
            <person name="Tisserat N."/>
            <person name="Buell C.R."/>
        </authorList>
    </citation>
    <scope>NUCLEOTIDE SEQUENCE</scope>
    <source>
        <strain evidence="3">DAOM:BR144</strain>
    </source>
</reference>
<keyword evidence="3" id="KW-1185">Reference proteome</keyword>
<feature type="coiled-coil region" evidence="1">
    <location>
        <begin position="46"/>
        <end position="94"/>
    </location>
</feature>
<keyword evidence="1" id="KW-0175">Coiled coil</keyword>
<name>K3WNQ4_GLOUD</name>
<reference evidence="2" key="3">
    <citation type="submission" date="2015-02" db="UniProtKB">
        <authorList>
            <consortium name="EnsemblProtists"/>
        </authorList>
    </citation>
    <scope>IDENTIFICATION</scope>
    <source>
        <strain evidence="2">DAOM BR144</strain>
    </source>
</reference>
<protein>
    <recommendedName>
        <fullName evidence="4">START domain-containing protein</fullName>
    </recommendedName>
</protein>
<dbReference type="VEuPathDB" id="FungiDB:PYU1_G006584"/>
<proteinExistence type="predicted"/>
<dbReference type="eggNOG" id="ENOG502T3VB">
    <property type="taxonomic scope" value="Eukaryota"/>
</dbReference>
<dbReference type="EnsemblProtists" id="PYU1_T006596">
    <property type="protein sequence ID" value="PYU1_T006596"/>
    <property type="gene ID" value="PYU1_G006584"/>
</dbReference>
<evidence type="ECO:0008006" key="4">
    <source>
        <dbReference type="Google" id="ProtNLM"/>
    </source>
</evidence>
<dbReference type="Proteomes" id="UP000019132">
    <property type="component" value="Unassembled WGS sequence"/>
</dbReference>